<keyword evidence="1" id="KW-0496">Mitochondrion</keyword>
<dbReference type="GO" id="GO:0032543">
    <property type="term" value="P:mitochondrial translation"/>
    <property type="evidence" value="ECO:0007669"/>
    <property type="project" value="UniProtKB-UniRule"/>
</dbReference>
<dbReference type="PANTHER" id="PTHR28271:SF1">
    <property type="entry name" value="LARGE RIBOSOMAL SUBUNIT PROTEIN ML60"/>
    <property type="match status" value="1"/>
</dbReference>
<comment type="subunit">
    <text evidence="1">Component of the mitochondrial large ribosomal subunit.</text>
</comment>
<name>A0A9W6YXC1_AMBMO</name>
<gene>
    <name evidence="2" type="ORF">Amon01_000603500</name>
</gene>
<reference evidence="2" key="1">
    <citation type="submission" date="2023-04" db="EMBL/GenBank/DDBJ databases">
        <title>Ambrosiozyma monospora NBRC 1965.</title>
        <authorList>
            <person name="Ichikawa N."/>
            <person name="Sato H."/>
            <person name="Tonouchi N."/>
        </authorList>
    </citation>
    <scope>NUCLEOTIDE SEQUENCE</scope>
    <source>
        <strain evidence="2">NBRC 1965</strain>
    </source>
</reference>
<organism evidence="2 3">
    <name type="scientific">Ambrosiozyma monospora</name>
    <name type="common">Yeast</name>
    <name type="synonym">Endomycopsis monosporus</name>
    <dbReference type="NCBI Taxonomy" id="43982"/>
    <lineage>
        <taxon>Eukaryota</taxon>
        <taxon>Fungi</taxon>
        <taxon>Dikarya</taxon>
        <taxon>Ascomycota</taxon>
        <taxon>Saccharomycotina</taxon>
        <taxon>Pichiomycetes</taxon>
        <taxon>Pichiales</taxon>
        <taxon>Pichiaceae</taxon>
        <taxon>Ambrosiozyma</taxon>
    </lineage>
</organism>
<evidence type="ECO:0000313" key="2">
    <source>
        <dbReference type="EMBL" id="GMG40266.1"/>
    </source>
</evidence>
<keyword evidence="1" id="KW-0687">Ribonucleoprotein</keyword>
<accession>A0A9W6YXC1</accession>
<dbReference type="GO" id="GO:0003735">
    <property type="term" value="F:structural constituent of ribosome"/>
    <property type="evidence" value="ECO:0007669"/>
    <property type="project" value="UniProtKB-UniRule"/>
</dbReference>
<sequence length="110" mass="13115">MFGPFRSSQTCLGGLLWKRPWRLSQPQKYRQRKRMQQVDSNIQALYDGLTANKMKAERITNLMENFPKESEMLPKDKYTVFDKHSRGYRKAAHFVPKWTKLSFRDGPKNF</sequence>
<dbReference type="Proteomes" id="UP001165063">
    <property type="component" value="Unassembled WGS sequence"/>
</dbReference>
<dbReference type="AlphaFoldDB" id="A0A9W6YXC1"/>
<protein>
    <recommendedName>
        <fullName evidence="1">Large ribosomal subunit protein mL60</fullName>
    </recommendedName>
</protein>
<proteinExistence type="predicted"/>
<evidence type="ECO:0000256" key="1">
    <source>
        <dbReference type="PIRNR" id="PIRNR002216"/>
    </source>
</evidence>
<comment type="subcellular location">
    <subcellularLocation>
        <location evidence="1">Mitochondrion</location>
    </subcellularLocation>
</comment>
<evidence type="ECO:0000313" key="3">
    <source>
        <dbReference type="Proteomes" id="UP001165063"/>
    </source>
</evidence>
<dbReference type="EMBL" id="BSXU01003631">
    <property type="protein sequence ID" value="GMG40266.1"/>
    <property type="molecule type" value="Genomic_DNA"/>
</dbReference>
<dbReference type="InterPro" id="IPR016340">
    <property type="entry name" value="Ribosomal_mL60"/>
</dbReference>
<keyword evidence="1" id="KW-0689">Ribosomal protein</keyword>
<dbReference type="PIRSF" id="PIRSF002216">
    <property type="entry name" value="MRPL31_prd"/>
    <property type="match status" value="1"/>
</dbReference>
<dbReference type="OrthoDB" id="2332379at2759"/>
<dbReference type="GO" id="GO:0005762">
    <property type="term" value="C:mitochondrial large ribosomal subunit"/>
    <property type="evidence" value="ECO:0007669"/>
    <property type="project" value="UniProtKB-UniRule"/>
</dbReference>
<comment type="caution">
    <text evidence="2">The sequence shown here is derived from an EMBL/GenBank/DDBJ whole genome shotgun (WGS) entry which is preliminary data.</text>
</comment>
<dbReference type="Pfam" id="PF09784">
    <property type="entry name" value="L31"/>
    <property type="match status" value="1"/>
</dbReference>
<dbReference type="PANTHER" id="PTHR28271">
    <property type="entry name" value="54S RIBOSOMAL PROTEIN L31, MITOCHONDRIAL"/>
    <property type="match status" value="1"/>
</dbReference>
<keyword evidence="3" id="KW-1185">Reference proteome</keyword>